<dbReference type="OrthoDB" id="9809485at2"/>
<evidence type="ECO:0000256" key="5">
    <source>
        <dbReference type="ARBA" id="ARBA00022741"/>
    </source>
</evidence>
<dbReference type="Gene3D" id="1.10.40.50">
    <property type="entry name" value="Probable gtpase engc, domain 3"/>
    <property type="match status" value="1"/>
</dbReference>
<dbReference type="InterPro" id="IPR027417">
    <property type="entry name" value="P-loop_NTPase"/>
</dbReference>
<dbReference type="PANTHER" id="PTHR32120">
    <property type="entry name" value="SMALL RIBOSOMAL SUBUNIT BIOGENESIS GTPASE RSGA"/>
    <property type="match status" value="1"/>
</dbReference>
<dbReference type="PROSITE" id="PS51721">
    <property type="entry name" value="G_CP"/>
    <property type="match status" value="1"/>
</dbReference>
<organism evidence="13 14">
    <name type="scientific">Vibrio xiamenensis</name>
    <dbReference type="NCBI Taxonomy" id="861298"/>
    <lineage>
        <taxon>Bacteria</taxon>
        <taxon>Pseudomonadati</taxon>
        <taxon>Pseudomonadota</taxon>
        <taxon>Gammaproteobacteria</taxon>
        <taxon>Vibrionales</taxon>
        <taxon>Vibrionaceae</taxon>
        <taxon>Vibrio</taxon>
    </lineage>
</organism>
<keyword evidence="1 10" id="KW-0963">Cytoplasm</keyword>
<comment type="similarity">
    <text evidence="10">Belongs to the TRAFAC class YlqF/YawG GTPase family. RsgA subfamily.</text>
</comment>
<proteinExistence type="inferred from homology"/>
<evidence type="ECO:0000313" key="14">
    <source>
        <dbReference type="Proteomes" id="UP000198854"/>
    </source>
</evidence>
<evidence type="ECO:0000256" key="8">
    <source>
        <dbReference type="ARBA" id="ARBA00022884"/>
    </source>
</evidence>
<evidence type="ECO:0000259" key="12">
    <source>
        <dbReference type="PROSITE" id="PS51721"/>
    </source>
</evidence>
<feature type="binding site" evidence="10">
    <location>
        <position position="280"/>
    </location>
    <ligand>
        <name>Zn(2+)</name>
        <dbReference type="ChEBI" id="CHEBI:29105"/>
    </ligand>
</feature>
<evidence type="ECO:0000256" key="9">
    <source>
        <dbReference type="ARBA" id="ARBA00023134"/>
    </source>
</evidence>
<dbReference type="NCBIfam" id="TIGR00157">
    <property type="entry name" value="ribosome small subunit-dependent GTPase A"/>
    <property type="match status" value="1"/>
</dbReference>
<dbReference type="CDD" id="cd01854">
    <property type="entry name" value="YjeQ_EngC"/>
    <property type="match status" value="1"/>
</dbReference>
<evidence type="ECO:0000313" key="13">
    <source>
        <dbReference type="EMBL" id="SDH87137.1"/>
    </source>
</evidence>
<dbReference type="InterPro" id="IPR030378">
    <property type="entry name" value="G_CP_dom"/>
</dbReference>
<dbReference type="SUPFAM" id="SSF52540">
    <property type="entry name" value="P-loop containing nucleoside triphosphate hydrolases"/>
    <property type="match status" value="1"/>
</dbReference>
<dbReference type="GO" id="GO:0005525">
    <property type="term" value="F:GTP binding"/>
    <property type="evidence" value="ECO:0007669"/>
    <property type="project" value="UniProtKB-UniRule"/>
</dbReference>
<evidence type="ECO:0000256" key="3">
    <source>
        <dbReference type="ARBA" id="ARBA00022723"/>
    </source>
</evidence>
<feature type="binding site" evidence="10">
    <location>
        <begin position="140"/>
        <end position="143"/>
    </location>
    <ligand>
        <name>GTP</name>
        <dbReference type="ChEBI" id="CHEBI:37565"/>
    </ligand>
</feature>
<keyword evidence="4 10" id="KW-0699">rRNA-binding</keyword>
<evidence type="ECO:0000256" key="1">
    <source>
        <dbReference type="ARBA" id="ARBA00022490"/>
    </source>
</evidence>
<evidence type="ECO:0000256" key="6">
    <source>
        <dbReference type="ARBA" id="ARBA00022801"/>
    </source>
</evidence>
<feature type="domain" description="CP-type G" evidence="12">
    <location>
        <begin position="95"/>
        <end position="250"/>
    </location>
</feature>
<dbReference type="HAMAP" id="MF_01820">
    <property type="entry name" value="GTPase_RsgA"/>
    <property type="match status" value="1"/>
</dbReference>
<comment type="cofactor">
    <cofactor evidence="10">
        <name>Zn(2+)</name>
        <dbReference type="ChEBI" id="CHEBI:29105"/>
    </cofactor>
    <text evidence="10">Binds 1 zinc ion per subunit.</text>
</comment>
<keyword evidence="6 10" id="KW-0378">Hydrolase</keyword>
<protein>
    <recommendedName>
        <fullName evidence="10">Small ribosomal subunit biogenesis GTPase RsgA</fullName>
        <ecNumber evidence="10">3.6.1.-</ecNumber>
    </recommendedName>
</protein>
<dbReference type="EMBL" id="FNDD01000033">
    <property type="protein sequence ID" value="SDH87137.1"/>
    <property type="molecule type" value="Genomic_DNA"/>
</dbReference>
<comment type="subcellular location">
    <subcellularLocation>
        <location evidence="10">Cytoplasm</location>
    </subcellularLocation>
</comment>
<evidence type="ECO:0000256" key="7">
    <source>
        <dbReference type="ARBA" id="ARBA00022833"/>
    </source>
</evidence>
<reference evidence="14" key="1">
    <citation type="submission" date="2016-10" db="EMBL/GenBank/DDBJ databases">
        <authorList>
            <person name="Varghese N."/>
            <person name="Submissions S."/>
        </authorList>
    </citation>
    <scope>NUCLEOTIDE SEQUENCE [LARGE SCALE GENOMIC DNA]</scope>
    <source>
        <strain evidence="14">CGMCC 1.10228</strain>
    </source>
</reference>
<dbReference type="GO" id="GO:0046872">
    <property type="term" value="F:metal ion binding"/>
    <property type="evidence" value="ECO:0007669"/>
    <property type="project" value="UniProtKB-KW"/>
</dbReference>
<dbReference type="Gene3D" id="3.40.50.300">
    <property type="entry name" value="P-loop containing nucleotide triphosphate hydrolases"/>
    <property type="match status" value="1"/>
</dbReference>
<keyword evidence="8 10" id="KW-0694">RNA-binding</keyword>
<name>A0A1G8FYG8_9VIBR</name>
<dbReference type="Proteomes" id="UP000198854">
    <property type="component" value="Unassembled WGS sequence"/>
</dbReference>
<dbReference type="PANTHER" id="PTHR32120:SF10">
    <property type="entry name" value="SMALL RIBOSOMAL SUBUNIT BIOGENESIS GTPASE RSGA"/>
    <property type="match status" value="1"/>
</dbReference>
<keyword evidence="3 10" id="KW-0479">Metal-binding</keyword>
<dbReference type="AlphaFoldDB" id="A0A1G8FYG8"/>
<feature type="binding site" evidence="10">
    <location>
        <position position="273"/>
    </location>
    <ligand>
        <name>Zn(2+)</name>
        <dbReference type="ChEBI" id="CHEBI:29105"/>
    </ligand>
</feature>
<gene>
    <name evidence="10" type="primary">rsgA</name>
    <name evidence="13" type="ORF">SAMN04488136_13326</name>
</gene>
<comment type="function">
    <text evidence="10">One of several proteins that assist in the late maturation steps of the functional core of the 30S ribosomal subunit. Helps release RbfA from mature subunits. May play a role in the assembly of ribosomal proteins into the subunit. Circularly permuted GTPase that catalyzes slow GTP hydrolysis, GTPase activity is stimulated by the 30S ribosomal subunit.</text>
</comment>
<comment type="subunit">
    <text evidence="10">Monomer. Associates with 30S ribosomal subunit, binds 16S rRNA.</text>
</comment>
<evidence type="ECO:0000256" key="2">
    <source>
        <dbReference type="ARBA" id="ARBA00022517"/>
    </source>
</evidence>
<evidence type="ECO:0000256" key="10">
    <source>
        <dbReference type="HAMAP-Rule" id="MF_01820"/>
    </source>
</evidence>
<keyword evidence="2 10" id="KW-0690">Ribosome biogenesis</keyword>
<keyword evidence="9 10" id="KW-0342">GTP-binding</keyword>
<dbReference type="RefSeq" id="WP_093278540.1">
    <property type="nucleotide sequence ID" value="NZ_FNDD01000033.1"/>
</dbReference>
<dbReference type="InterPro" id="IPR004881">
    <property type="entry name" value="Ribosome_biogen_GTPase_RsgA"/>
</dbReference>
<feature type="domain" description="EngC GTPase" evidence="11">
    <location>
        <begin position="101"/>
        <end position="248"/>
    </location>
</feature>
<dbReference type="GO" id="GO:0042274">
    <property type="term" value="P:ribosomal small subunit biogenesis"/>
    <property type="evidence" value="ECO:0007669"/>
    <property type="project" value="UniProtKB-UniRule"/>
</dbReference>
<dbReference type="GO" id="GO:0019843">
    <property type="term" value="F:rRNA binding"/>
    <property type="evidence" value="ECO:0007669"/>
    <property type="project" value="UniProtKB-KW"/>
</dbReference>
<keyword evidence="7 10" id="KW-0862">Zinc</keyword>
<keyword evidence="5 10" id="KW-0547">Nucleotide-binding</keyword>
<dbReference type="InterPro" id="IPR010914">
    <property type="entry name" value="RsgA_GTPase_dom"/>
</dbReference>
<feature type="binding site" evidence="10">
    <location>
        <position position="286"/>
    </location>
    <ligand>
        <name>Zn(2+)</name>
        <dbReference type="ChEBI" id="CHEBI:29105"/>
    </ligand>
</feature>
<dbReference type="GO" id="GO:0003924">
    <property type="term" value="F:GTPase activity"/>
    <property type="evidence" value="ECO:0007669"/>
    <property type="project" value="UniProtKB-UniRule"/>
</dbReference>
<feature type="binding site" evidence="10">
    <location>
        <begin position="192"/>
        <end position="200"/>
    </location>
    <ligand>
        <name>GTP</name>
        <dbReference type="ChEBI" id="CHEBI:37565"/>
    </ligand>
</feature>
<feature type="binding site" evidence="10">
    <location>
        <position position="278"/>
    </location>
    <ligand>
        <name>Zn(2+)</name>
        <dbReference type="ChEBI" id="CHEBI:29105"/>
    </ligand>
</feature>
<dbReference type="STRING" id="861298.SAMN04488136_13326"/>
<dbReference type="GO" id="GO:0005737">
    <property type="term" value="C:cytoplasm"/>
    <property type="evidence" value="ECO:0007669"/>
    <property type="project" value="UniProtKB-SubCell"/>
</dbReference>
<evidence type="ECO:0000256" key="4">
    <source>
        <dbReference type="ARBA" id="ARBA00022730"/>
    </source>
</evidence>
<dbReference type="Pfam" id="PF03193">
    <property type="entry name" value="RsgA_GTPase"/>
    <property type="match status" value="1"/>
</dbReference>
<evidence type="ECO:0000259" key="11">
    <source>
        <dbReference type="PROSITE" id="PS50936"/>
    </source>
</evidence>
<keyword evidence="14" id="KW-1185">Reference proteome</keyword>
<dbReference type="PROSITE" id="PS50936">
    <property type="entry name" value="ENGC_GTPASE"/>
    <property type="match status" value="1"/>
</dbReference>
<accession>A0A1G8FYG8</accession>
<sequence>MSTSKTLHQLGWQAFFQQQLNLEEFEQAIIARVIAHHRSEYRVLSPQGEFTLPRLTSMPDLVLGDWLLLSVEGQFQRLLERKSLFARKAAGAKVERQLIASNVDSVFIVSSLNQDFNLSRIERYLALAYEAQVEPIVVLTKADLCQHSEQLAEQVRVLDPLLCVEVVNGLSSQCQTQLMPWCGAGKTVSMLGSSGVGKSTLVNALLGENVQLTSGIREDDSKGRHTTTSRSMHFMTNGAVLIDTPGMRELQLADCEQGVKRAFADIDALAAECKFQDCRHGAEPGCAVLAAIESGELDSRRLVNYRKLLAEQAYNQSSFVEQRQKAKQFGKMVKSVSRQTRYIKNSYER</sequence>
<dbReference type="EC" id="3.6.1.-" evidence="10"/>